<accession>A0A941EHA6</accession>
<organism evidence="1 2">
    <name type="scientific">Actinospica acidithermotolerans</name>
    <dbReference type="NCBI Taxonomy" id="2828514"/>
    <lineage>
        <taxon>Bacteria</taxon>
        <taxon>Bacillati</taxon>
        <taxon>Actinomycetota</taxon>
        <taxon>Actinomycetes</taxon>
        <taxon>Catenulisporales</taxon>
        <taxon>Actinospicaceae</taxon>
        <taxon>Actinospica</taxon>
    </lineage>
</organism>
<dbReference type="EMBL" id="JAGSOH010000154">
    <property type="protein sequence ID" value="MBR7830768.1"/>
    <property type="molecule type" value="Genomic_DNA"/>
</dbReference>
<proteinExistence type="predicted"/>
<dbReference type="RefSeq" id="WP_212521889.1">
    <property type="nucleotide sequence ID" value="NZ_JAGSOH010000154.1"/>
</dbReference>
<keyword evidence="2" id="KW-1185">Reference proteome</keyword>
<name>A0A941EHA6_9ACTN</name>
<protein>
    <submittedName>
        <fullName evidence="1">Uncharacterized protein</fullName>
    </submittedName>
</protein>
<gene>
    <name evidence="1" type="ORF">KDK95_30980</name>
</gene>
<sequence length="133" mass="14403">MPAHIPHTPGAEPQIQPLPAAYAPTEEQESDFLAEYGPYLTTARLPKTGEHVVIDCAYVSWLAITSDASPVTEENSILITAPLRLGDTGVIWHDTIAVDARDANLEPEDQWFLPKVHAALIAHANTTTPATAR</sequence>
<dbReference type="Proteomes" id="UP000676325">
    <property type="component" value="Unassembled WGS sequence"/>
</dbReference>
<comment type="caution">
    <text evidence="1">The sequence shown here is derived from an EMBL/GenBank/DDBJ whole genome shotgun (WGS) entry which is preliminary data.</text>
</comment>
<evidence type="ECO:0000313" key="1">
    <source>
        <dbReference type="EMBL" id="MBR7830768.1"/>
    </source>
</evidence>
<evidence type="ECO:0000313" key="2">
    <source>
        <dbReference type="Proteomes" id="UP000676325"/>
    </source>
</evidence>
<dbReference type="AlphaFoldDB" id="A0A941EHA6"/>
<reference evidence="1" key="1">
    <citation type="submission" date="2021-04" db="EMBL/GenBank/DDBJ databases">
        <title>Genome based classification of Actinospica acidithermotolerans sp. nov., an actinobacterium isolated from an Indonesian hot spring.</title>
        <authorList>
            <person name="Kusuma A.B."/>
            <person name="Putra K.E."/>
            <person name="Nafisah S."/>
            <person name="Loh J."/>
            <person name="Nouioui I."/>
            <person name="Goodfellow M."/>
        </authorList>
    </citation>
    <scope>NUCLEOTIDE SEQUENCE</scope>
    <source>
        <strain evidence="1">MGRD01-02</strain>
    </source>
</reference>